<dbReference type="Proteomes" id="UP000603453">
    <property type="component" value="Unassembled WGS sequence"/>
</dbReference>
<evidence type="ECO:0000313" key="3">
    <source>
        <dbReference type="Proteomes" id="UP000603453"/>
    </source>
</evidence>
<dbReference type="AlphaFoldDB" id="A0A8H7QQC1"/>
<feature type="chain" id="PRO_5034157064" evidence="1">
    <location>
        <begin position="22"/>
        <end position="187"/>
    </location>
</feature>
<dbReference type="EMBL" id="JAEPRD010000141">
    <property type="protein sequence ID" value="KAG2196721.1"/>
    <property type="molecule type" value="Genomic_DNA"/>
</dbReference>
<keyword evidence="1" id="KW-0732">Signal</keyword>
<protein>
    <submittedName>
        <fullName evidence="2">Uncharacterized protein</fullName>
    </submittedName>
</protein>
<name>A0A8H7QQC1_9FUNG</name>
<proteinExistence type="predicted"/>
<evidence type="ECO:0000256" key="1">
    <source>
        <dbReference type="SAM" id="SignalP"/>
    </source>
</evidence>
<evidence type="ECO:0000313" key="2">
    <source>
        <dbReference type="EMBL" id="KAG2196721.1"/>
    </source>
</evidence>
<feature type="signal peptide" evidence="1">
    <location>
        <begin position="1"/>
        <end position="21"/>
    </location>
</feature>
<gene>
    <name evidence="2" type="ORF">INT47_009631</name>
</gene>
<comment type="caution">
    <text evidence="2">The sequence shown here is derived from an EMBL/GenBank/DDBJ whole genome shotgun (WGS) entry which is preliminary data.</text>
</comment>
<organism evidence="2 3">
    <name type="scientific">Mucor saturninus</name>
    <dbReference type="NCBI Taxonomy" id="64648"/>
    <lineage>
        <taxon>Eukaryota</taxon>
        <taxon>Fungi</taxon>
        <taxon>Fungi incertae sedis</taxon>
        <taxon>Mucoromycota</taxon>
        <taxon>Mucoromycotina</taxon>
        <taxon>Mucoromycetes</taxon>
        <taxon>Mucorales</taxon>
        <taxon>Mucorineae</taxon>
        <taxon>Mucoraceae</taxon>
        <taxon>Mucor</taxon>
    </lineage>
</organism>
<keyword evidence="3" id="KW-1185">Reference proteome</keyword>
<sequence>MRASTLCFIALACLMTQFTQALPVNLKREMEVGSANTENGLNSSSAAGTGIEAPGSDAKALAAAAASKDKAVAVAAADSNGGPEFAKSKALDKNLGPVDLSAAGAFAGAVDRKKPGAAVVGALAGGAGVENIVSASGAITGGKAVGQGGAEEGIGGAGTVTVTKLGTAEIKKSGVISFARPDAHSSH</sequence>
<reference evidence="2" key="1">
    <citation type="submission" date="2020-12" db="EMBL/GenBank/DDBJ databases">
        <title>Metabolic potential, ecology and presence of endohyphal bacteria is reflected in genomic diversity of Mucoromycotina.</title>
        <authorList>
            <person name="Muszewska A."/>
            <person name="Okrasinska A."/>
            <person name="Steczkiewicz K."/>
            <person name="Drgas O."/>
            <person name="Orlowska M."/>
            <person name="Perlinska-Lenart U."/>
            <person name="Aleksandrzak-Piekarczyk T."/>
            <person name="Szatraj K."/>
            <person name="Zielenkiewicz U."/>
            <person name="Pilsyk S."/>
            <person name="Malc E."/>
            <person name="Mieczkowski P."/>
            <person name="Kruszewska J.S."/>
            <person name="Biernat P."/>
            <person name="Pawlowska J."/>
        </authorList>
    </citation>
    <scope>NUCLEOTIDE SEQUENCE</scope>
    <source>
        <strain evidence="2">WA0000017839</strain>
    </source>
</reference>
<accession>A0A8H7QQC1</accession>